<evidence type="ECO:0008006" key="4">
    <source>
        <dbReference type="Google" id="ProtNLM"/>
    </source>
</evidence>
<dbReference type="AlphaFoldDB" id="A0A930VMN4"/>
<dbReference type="EMBL" id="JADKPO010000013">
    <property type="protein sequence ID" value="MBF4768406.1"/>
    <property type="molecule type" value="Genomic_DNA"/>
</dbReference>
<dbReference type="PANTHER" id="PTHR43317">
    <property type="entry name" value="THERMOSPERMINE SYNTHASE ACAULIS5"/>
    <property type="match status" value="1"/>
</dbReference>
<accession>A0A930VMN4</accession>
<dbReference type="SUPFAM" id="SSF53335">
    <property type="entry name" value="S-adenosyl-L-methionine-dependent methyltransferases"/>
    <property type="match status" value="1"/>
</dbReference>
<dbReference type="Pfam" id="PF01564">
    <property type="entry name" value="Spermine_synth"/>
    <property type="match status" value="1"/>
</dbReference>
<dbReference type="Proteomes" id="UP000660668">
    <property type="component" value="Unassembled WGS sequence"/>
</dbReference>
<dbReference type="RefSeq" id="WP_194696555.1">
    <property type="nucleotide sequence ID" value="NZ_JADKPO010000013.1"/>
</dbReference>
<sequence length="220" mass="23843">MELARAQSERGELVLRRRQHGILELRANGVFVMDTAETTSERALATEALARHDDPAVVLVGGLGLGFTLAEVLADLRVRRVVVAEIEPALVGWLRDGTVPHGPALLADPRVEVSVGDVRELLADAGEATYDVVLLDVDNGPGYLVHDANAALYGPDLLAVTRRALRDDGLCVVWSAARDASLGRTMAEVFGEAEEAAYDVDLQGRDEQYWLYLARVRSTS</sequence>
<dbReference type="PANTHER" id="PTHR43317:SF3">
    <property type="entry name" value="BLR2883 PROTEIN"/>
    <property type="match status" value="1"/>
</dbReference>
<dbReference type="InterPro" id="IPR029063">
    <property type="entry name" value="SAM-dependent_MTases_sf"/>
</dbReference>
<evidence type="ECO:0000256" key="1">
    <source>
        <dbReference type="ARBA" id="ARBA00023115"/>
    </source>
</evidence>
<evidence type="ECO:0000313" key="2">
    <source>
        <dbReference type="EMBL" id="MBF4768406.1"/>
    </source>
</evidence>
<dbReference type="GO" id="GO:0006596">
    <property type="term" value="P:polyamine biosynthetic process"/>
    <property type="evidence" value="ECO:0007669"/>
    <property type="project" value="UniProtKB-KW"/>
</dbReference>
<gene>
    <name evidence="2" type="ORF">ISU10_11570</name>
</gene>
<keyword evidence="3" id="KW-1185">Reference proteome</keyword>
<keyword evidence="1" id="KW-0620">Polyamine biosynthesis</keyword>
<proteinExistence type="predicted"/>
<dbReference type="Gene3D" id="3.40.50.150">
    <property type="entry name" value="Vaccinia Virus protein VP39"/>
    <property type="match status" value="1"/>
</dbReference>
<reference evidence="2" key="1">
    <citation type="submission" date="2020-11" db="EMBL/GenBank/DDBJ databases">
        <title>Nocardioides cynanchi sp. nov., isolated from soil of rhizosphere of Cynanchum wilfordii.</title>
        <authorList>
            <person name="Lee J.-S."/>
            <person name="Suh M.K."/>
            <person name="Kim J.-S."/>
        </authorList>
    </citation>
    <scope>NUCLEOTIDE SEQUENCE</scope>
    <source>
        <strain evidence="2">KCTC 19276</strain>
    </source>
</reference>
<evidence type="ECO:0000313" key="3">
    <source>
        <dbReference type="Proteomes" id="UP000660668"/>
    </source>
</evidence>
<organism evidence="2 3">
    <name type="scientific">Nocardioides agariphilus</name>
    <dbReference type="NCBI Taxonomy" id="433664"/>
    <lineage>
        <taxon>Bacteria</taxon>
        <taxon>Bacillati</taxon>
        <taxon>Actinomycetota</taxon>
        <taxon>Actinomycetes</taxon>
        <taxon>Propionibacteriales</taxon>
        <taxon>Nocardioidaceae</taxon>
        <taxon>Nocardioides</taxon>
    </lineage>
</organism>
<name>A0A930VMN4_9ACTN</name>
<comment type="caution">
    <text evidence="2">The sequence shown here is derived from an EMBL/GenBank/DDBJ whole genome shotgun (WGS) entry which is preliminary data.</text>
</comment>
<protein>
    <recommendedName>
        <fullName evidence="4">Spermine/spermidine synthase</fullName>
    </recommendedName>
</protein>